<dbReference type="Proteomes" id="UP000683925">
    <property type="component" value="Unassembled WGS sequence"/>
</dbReference>
<reference evidence="1" key="1">
    <citation type="submission" date="2021-01" db="EMBL/GenBank/DDBJ databases">
        <authorList>
            <consortium name="Genoscope - CEA"/>
            <person name="William W."/>
        </authorList>
    </citation>
    <scope>NUCLEOTIDE SEQUENCE</scope>
</reference>
<name>A0A8S1WSZ6_PAROT</name>
<keyword evidence="2" id="KW-1185">Reference proteome</keyword>
<accession>A0A8S1WSZ6</accession>
<proteinExistence type="predicted"/>
<evidence type="ECO:0000313" key="1">
    <source>
        <dbReference type="EMBL" id="CAD8192322.1"/>
    </source>
</evidence>
<gene>
    <name evidence="1" type="ORF">POCTA_138.1.T1020004</name>
</gene>
<comment type="caution">
    <text evidence="1">The sequence shown here is derived from an EMBL/GenBank/DDBJ whole genome shotgun (WGS) entry which is preliminary data.</text>
</comment>
<dbReference type="EMBL" id="CAJJDP010000102">
    <property type="protein sequence ID" value="CAD8192322.1"/>
    <property type="molecule type" value="Genomic_DNA"/>
</dbReference>
<dbReference type="OrthoDB" id="443318at2759"/>
<sequence>MYGPCYTYTPEGSKIASRSHGLMSDTEDADIPACADIWIIISFKVELSQGCKISIIFELLNIKSESAEWEVCSKKFDVYKENPKESYYLYEEIFSIKLKS</sequence>
<dbReference type="AlphaFoldDB" id="A0A8S1WSZ6"/>
<evidence type="ECO:0000313" key="2">
    <source>
        <dbReference type="Proteomes" id="UP000683925"/>
    </source>
</evidence>
<protein>
    <submittedName>
        <fullName evidence="1">Uncharacterized protein</fullName>
    </submittedName>
</protein>
<organism evidence="1 2">
    <name type="scientific">Paramecium octaurelia</name>
    <dbReference type="NCBI Taxonomy" id="43137"/>
    <lineage>
        <taxon>Eukaryota</taxon>
        <taxon>Sar</taxon>
        <taxon>Alveolata</taxon>
        <taxon>Ciliophora</taxon>
        <taxon>Intramacronucleata</taxon>
        <taxon>Oligohymenophorea</taxon>
        <taxon>Peniculida</taxon>
        <taxon>Parameciidae</taxon>
        <taxon>Paramecium</taxon>
    </lineage>
</organism>